<evidence type="ECO:0000256" key="1">
    <source>
        <dbReference type="ARBA" id="ARBA00006576"/>
    </source>
</evidence>
<evidence type="ECO:0000256" key="3">
    <source>
        <dbReference type="ARBA" id="ARBA00022801"/>
    </source>
</evidence>
<comment type="similarity">
    <text evidence="1">Belongs to the cytidine and deoxycytidylate deaminase family.</text>
</comment>
<evidence type="ECO:0000259" key="5">
    <source>
        <dbReference type="PROSITE" id="PS51747"/>
    </source>
</evidence>
<feature type="domain" description="CMP/dCMP-type deaminase" evidence="5">
    <location>
        <begin position="262"/>
        <end position="453"/>
    </location>
</feature>
<reference evidence="6 7" key="1">
    <citation type="submission" date="2016-10" db="EMBL/GenBank/DDBJ databases">
        <authorList>
            <person name="de Groot N.N."/>
        </authorList>
    </citation>
    <scope>NUCLEOTIDE SEQUENCE [LARGE SCALE GENOMIC DNA]</scope>
    <source>
        <strain evidence="6 7">DSM 378</strain>
    </source>
</reference>
<dbReference type="AlphaFoldDB" id="A0A1H9RPT8"/>
<dbReference type="InterPro" id="IPR027417">
    <property type="entry name" value="P-loop_NTPase"/>
</dbReference>
<protein>
    <submittedName>
        <fullName evidence="6">Deoxycytidylate deaminase</fullName>
    </submittedName>
</protein>
<dbReference type="PROSITE" id="PS51747">
    <property type="entry name" value="CYT_DCMP_DEAMINASES_2"/>
    <property type="match status" value="1"/>
</dbReference>
<dbReference type="GO" id="GO:0004132">
    <property type="term" value="F:dCMP deaminase activity"/>
    <property type="evidence" value="ECO:0007669"/>
    <property type="project" value="TreeGrafter"/>
</dbReference>
<sequence>MSSSEPGLKVVSSDSKGKAFDDIAAIDNTLTPQIVIALCGPLGTPLHEVAESFRALLLSTDYGYEHVDIIKLSSEIREKGGLDKNCSIKELIEKGNELRKQHGNAILAKLAIKKISLAREREQKKAADARVAEQPDLFSGESDEAHIPNVRLRWCHIIDSIKHVDELHLLRSIYGDMLYVIGVYSPIELRVSRLEEVLKGGAIHELIDRDSGEEIDHGQRVEDTFPQSDFFLRVEKITDSHRRSRVKRFLDLMLGTVIATPTVNERAMYAAYSAARNSACLSRQVGASIANDNGEILSIGWNDVPKAFGGLYQTEGDGLNSDEDRRCWNMRGGICSNDQEKKAISNFIVEKLVDAGVVPKDKSDIAVDVIRKKTQLKSLIEFSRAVHAEMHALLNAGAADGGKVQGSSLFVTTYPCHSCARHLVAAGVKEVIFLEPYRKSLATKLHQDAITENEADATKVRILPFDGVAPSRYLKFFSAHPAGRKTDGKMIIREAEPVTRISMEAVSTLEGLVVKGLESAALAEGERR</sequence>
<proteinExistence type="inferred from homology"/>
<evidence type="ECO:0000313" key="6">
    <source>
        <dbReference type="EMBL" id="SER74981.1"/>
    </source>
</evidence>
<dbReference type="PANTHER" id="PTHR11086:SF18">
    <property type="entry name" value="DEOXYCYTIDYLATE DEAMINASE"/>
    <property type="match status" value="1"/>
</dbReference>
<dbReference type="InterPro" id="IPR002125">
    <property type="entry name" value="CMP_dCMP_dom"/>
</dbReference>
<keyword evidence="3" id="KW-0378">Hydrolase</keyword>
<dbReference type="EMBL" id="FOFJ01000084">
    <property type="protein sequence ID" value="SER74981.1"/>
    <property type="molecule type" value="Genomic_DNA"/>
</dbReference>
<dbReference type="NCBIfam" id="NF041025">
    <property type="entry name" value="antiphage_deaminase"/>
    <property type="match status" value="1"/>
</dbReference>
<gene>
    <name evidence="6" type="ORF">SAMN04244573_04233</name>
</gene>
<dbReference type="InterPro" id="IPR016193">
    <property type="entry name" value="Cytidine_deaminase-like"/>
</dbReference>
<dbReference type="Gene3D" id="3.40.50.300">
    <property type="entry name" value="P-loop containing nucleotide triphosphate hydrolases"/>
    <property type="match status" value="1"/>
</dbReference>
<keyword evidence="2" id="KW-0479">Metal-binding</keyword>
<name>A0A1H9RPT8_9GAMM</name>
<evidence type="ECO:0000256" key="2">
    <source>
        <dbReference type="ARBA" id="ARBA00022723"/>
    </source>
</evidence>
<evidence type="ECO:0000313" key="7">
    <source>
        <dbReference type="Proteomes" id="UP000199267"/>
    </source>
</evidence>
<dbReference type="InterPro" id="IPR015517">
    <property type="entry name" value="dCMP_deaminase-rel"/>
</dbReference>
<organism evidence="6 7">
    <name type="scientific">Azotobacter beijerinckii</name>
    <dbReference type="NCBI Taxonomy" id="170623"/>
    <lineage>
        <taxon>Bacteria</taxon>
        <taxon>Pseudomonadati</taxon>
        <taxon>Pseudomonadota</taxon>
        <taxon>Gammaproteobacteria</taxon>
        <taxon>Pseudomonadales</taxon>
        <taxon>Pseudomonadaceae</taxon>
        <taxon>Azotobacter</taxon>
    </lineage>
</organism>
<dbReference type="GO" id="GO:0008270">
    <property type="term" value="F:zinc ion binding"/>
    <property type="evidence" value="ECO:0007669"/>
    <property type="project" value="InterPro"/>
</dbReference>
<dbReference type="RefSeq" id="WP_167363784.1">
    <property type="nucleotide sequence ID" value="NZ_FOFJ01000084.1"/>
</dbReference>
<dbReference type="SUPFAM" id="SSF53927">
    <property type="entry name" value="Cytidine deaminase-like"/>
    <property type="match status" value="1"/>
</dbReference>
<dbReference type="InterPro" id="IPR016192">
    <property type="entry name" value="APOBEC/CMP_deaminase_Zn-bd"/>
</dbReference>
<dbReference type="Pfam" id="PF00383">
    <property type="entry name" value="dCMP_cyt_deam_1"/>
    <property type="match status" value="1"/>
</dbReference>
<dbReference type="GO" id="GO:0005737">
    <property type="term" value="C:cytoplasm"/>
    <property type="evidence" value="ECO:0007669"/>
    <property type="project" value="TreeGrafter"/>
</dbReference>
<dbReference type="Gene3D" id="3.40.140.10">
    <property type="entry name" value="Cytidine Deaminase, domain 2"/>
    <property type="match status" value="1"/>
</dbReference>
<evidence type="ECO:0000256" key="4">
    <source>
        <dbReference type="ARBA" id="ARBA00022833"/>
    </source>
</evidence>
<accession>A0A1H9RPT8</accession>
<dbReference type="PROSITE" id="PS00903">
    <property type="entry name" value="CYT_DCMP_DEAMINASES_1"/>
    <property type="match status" value="1"/>
</dbReference>
<keyword evidence="4" id="KW-0862">Zinc</keyword>
<dbReference type="PANTHER" id="PTHR11086">
    <property type="entry name" value="DEOXYCYTIDYLATE DEAMINASE-RELATED"/>
    <property type="match status" value="1"/>
</dbReference>
<dbReference type="Proteomes" id="UP000199267">
    <property type="component" value="Unassembled WGS sequence"/>
</dbReference>